<dbReference type="Pfam" id="PF14295">
    <property type="entry name" value="PAN_4"/>
    <property type="match status" value="1"/>
</dbReference>
<evidence type="ECO:0000256" key="1">
    <source>
        <dbReference type="ARBA" id="ARBA00022737"/>
    </source>
</evidence>
<evidence type="ECO:0000256" key="2">
    <source>
        <dbReference type="ARBA" id="ARBA00023157"/>
    </source>
</evidence>
<dbReference type="GO" id="GO:0006508">
    <property type="term" value="P:proteolysis"/>
    <property type="evidence" value="ECO:0007669"/>
    <property type="project" value="InterPro"/>
</dbReference>
<evidence type="ECO:0000313" key="5">
    <source>
        <dbReference type="EMBL" id="SFJ50616.1"/>
    </source>
</evidence>
<reference evidence="6" key="1">
    <citation type="submission" date="2016-10" db="EMBL/GenBank/DDBJ databases">
        <authorList>
            <person name="Varghese N."/>
            <person name="Submissions S."/>
        </authorList>
    </citation>
    <scope>NUCLEOTIDE SEQUENCE [LARGE SCALE GENOMIC DNA]</scope>
    <source>
        <strain evidence="6">DSM 21857</strain>
    </source>
</reference>
<evidence type="ECO:0000313" key="6">
    <source>
        <dbReference type="Proteomes" id="UP000242763"/>
    </source>
</evidence>
<dbReference type="Pfam" id="PF00024">
    <property type="entry name" value="PAN_1"/>
    <property type="match status" value="1"/>
</dbReference>
<dbReference type="Proteomes" id="UP000242763">
    <property type="component" value="Unassembled WGS sequence"/>
</dbReference>
<dbReference type="InterPro" id="IPR000177">
    <property type="entry name" value="Apple"/>
</dbReference>
<evidence type="ECO:0000256" key="3">
    <source>
        <dbReference type="SAM" id="SignalP"/>
    </source>
</evidence>
<dbReference type="CDD" id="cd01100">
    <property type="entry name" value="APPLE_Factor_XI_like"/>
    <property type="match status" value="2"/>
</dbReference>
<dbReference type="InterPro" id="IPR029045">
    <property type="entry name" value="ClpP/crotonase-like_dom_sf"/>
</dbReference>
<gene>
    <name evidence="5" type="ORF">SAMN03080618_03172</name>
</gene>
<name>A0A1I3RZC0_9HYPH</name>
<feature type="domain" description="Apple" evidence="4">
    <location>
        <begin position="238"/>
        <end position="313"/>
    </location>
</feature>
<feature type="domain" description="Apple" evidence="4">
    <location>
        <begin position="329"/>
        <end position="401"/>
    </location>
</feature>
<keyword evidence="2" id="KW-1015">Disulfide bond</keyword>
<dbReference type="STRING" id="1121003.SAMN03080618_03172"/>
<dbReference type="InterPro" id="IPR003609">
    <property type="entry name" value="Pan_app"/>
</dbReference>
<dbReference type="PANTHER" id="PTHR33946:SF4">
    <property type="entry name" value="COAGULATION FACTOR XI"/>
    <property type="match status" value="1"/>
</dbReference>
<evidence type="ECO:0000259" key="4">
    <source>
        <dbReference type="SMART" id="SM00223"/>
    </source>
</evidence>
<proteinExistence type="predicted"/>
<organism evidence="5 6">
    <name type="scientific">Aquamicrobium aerolatum DSM 21857</name>
    <dbReference type="NCBI Taxonomy" id="1121003"/>
    <lineage>
        <taxon>Bacteria</taxon>
        <taxon>Pseudomonadati</taxon>
        <taxon>Pseudomonadota</taxon>
        <taxon>Alphaproteobacteria</taxon>
        <taxon>Hyphomicrobiales</taxon>
        <taxon>Phyllobacteriaceae</taxon>
        <taxon>Aerobium</taxon>
    </lineage>
</organism>
<dbReference type="SUPFAM" id="SSF52096">
    <property type="entry name" value="ClpP/crotonase"/>
    <property type="match status" value="1"/>
</dbReference>
<keyword evidence="3" id="KW-0732">Signal</keyword>
<protein>
    <submittedName>
        <fullName evidence="5">PAN domain-containing protein</fullName>
    </submittedName>
</protein>
<dbReference type="Gene3D" id="3.50.4.10">
    <property type="entry name" value="Hepatocyte Growth Factor"/>
    <property type="match status" value="2"/>
</dbReference>
<dbReference type="EMBL" id="FORF01000024">
    <property type="protein sequence ID" value="SFJ50616.1"/>
    <property type="molecule type" value="Genomic_DNA"/>
</dbReference>
<sequence>MRFIGCMFLFLLCAATPDAKAQSFGAFSADAKNGVIRLDGDIDAGSALDFRRALKAAPEAELLVLNSGGGLVAMALLIADDVHSKKLSTIIPRGSNCYSACSLIFLAGHERQADGELGVHQISNDTGNLISAQNSISDILDVLNRFNTPIEVLTIMFKTPPKDMYVFSSEDIARIGINRRRGDVQQESSLTNNATDTTEQVSRMSMRETASLPSIERDSRVIKGLSAIEGYARRSNRLAVYQGLDFFGADIGTARVSDASSCALECFKLAGQCKAFTYNTDERIVRGPNCFLKEQRGARDGNVVAISGELLRANDQEPRVFSIGVIDPNKGVYEQVDLPGGDLSSRPHAHSKTAQQCRLACAANIQCIAFTYVKSRADCWLKGSVGTPRFMDGAISGLKTYQSFEPTVRRQR</sequence>
<feature type="signal peptide" evidence="3">
    <location>
        <begin position="1"/>
        <end position="21"/>
    </location>
</feature>
<keyword evidence="6" id="KW-1185">Reference proteome</keyword>
<dbReference type="SMART" id="SM00223">
    <property type="entry name" value="APPLE"/>
    <property type="match status" value="2"/>
</dbReference>
<accession>A0A1I3RZC0</accession>
<dbReference type="Gene3D" id="3.90.226.10">
    <property type="entry name" value="2-enoyl-CoA Hydratase, Chain A, domain 1"/>
    <property type="match status" value="1"/>
</dbReference>
<dbReference type="GO" id="GO:0005576">
    <property type="term" value="C:extracellular region"/>
    <property type="evidence" value="ECO:0007669"/>
    <property type="project" value="InterPro"/>
</dbReference>
<dbReference type="PANTHER" id="PTHR33946">
    <property type="match status" value="1"/>
</dbReference>
<dbReference type="AlphaFoldDB" id="A0A1I3RZC0"/>
<keyword evidence="1" id="KW-0677">Repeat</keyword>
<feature type="chain" id="PRO_5017250654" evidence="3">
    <location>
        <begin position="22"/>
        <end position="412"/>
    </location>
</feature>
<dbReference type="RefSeq" id="WP_244523291.1">
    <property type="nucleotide sequence ID" value="NZ_FORF01000024.1"/>
</dbReference>